<dbReference type="SMART" id="SM00422">
    <property type="entry name" value="HTH_MERR"/>
    <property type="match status" value="1"/>
</dbReference>
<sequence>MDKSPEAFRTISEVADDLETPAHVLRFWESRFPQIRPVKRAGGRRYYRPADVALLTGIKRLLHDEGLTIRGVQKILREQGVRHVAGLSGDVVPDDIDVDAEAALEAALASNFGAREEVDLPPEKATTATIVALETALRRAEPQPEPEPTFDFAALSGDAPEVELLEVEPEQAEIVAFTPAPLADAPAEPLDAAAESPLPTKPPLWAEDATLTQRLRALPPHALSDRQTDLHVLRARLISLRARLRATPRAATT</sequence>
<evidence type="ECO:0000259" key="1">
    <source>
        <dbReference type="PROSITE" id="PS50937"/>
    </source>
</evidence>
<evidence type="ECO:0000313" key="2">
    <source>
        <dbReference type="EMBL" id="MFC3180235.1"/>
    </source>
</evidence>
<organism evidence="2 3">
    <name type="scientific">Cypionkella sinensis</name>
    <dbReference type="NCBI Taxonomy" id="1756043"/>
    <lineage>
        <taxon>Bacteria</taxon>
        <taxon>Pseudomonadati</taxon>
        <taxon>Pseudomonadota</taxon>
        <taxon>Alphaproteobacteria</taxon>
        <taxon>Rhodobacterales</taxon>
        <taxon>Paracoccaceae</taxon>
        <taxon>Cypionkella</taxon>
    </lineage>
</organism>
<dbReference type="Gene3D" id="1.10.1660.10">
    <property type="match status" value="1"/>
</dbReference>
<comment type="caution">
    <text evidence="2">The sequence shown here is derived from an EMBL/GenBank/DDBJ whole genome shotgun (WGS) entry which is preliminary data.</text>
</comment>
<proteinExistence type="predicted"/>
<dbReference type="RefSeq" id="WP_380071865.1">
    <property type="nucleotide sequence ID" value="NZ_JBHRTO010000001.1"/>
</dbReference>
<dbReference type="InterPro" id="IPR000551">
    <property type="entry name" value="MerR-type_HTH_dom"/>
</dbReference>
<keyword evidence="3" id="KW-1185">Reference proteome</keyword>
<dbReference type="EMBL" id="JBHRTO010000001">
    <property type="protein sequence ID" value="MFC3180235.1"/>
    <property type="molecule type" value="Genomic_DNA"/>
</dbReference>
<dbReference type="InterPro" id="IPR009061">
    <property type="entry name" value="DNA-bd_dom_put_sf"/>
</dbReference>
<feature type="domain" description="HTH merR-type" evidence="1">
    <location>
        <begin position="10"/>
        <end position="78"/>
    </location>
</feature>
<dbReference type="Pfam" id="PF13411">
    <property type="entry name" value="MerR_1"/>
    <property type="match status" value="1"/>
</dbReference>
<name>A0ABV7IVB3_9RHOB</name>
<reference evidence="3" key="1">
    <citation type="journal article" date="2019" name="Int. J. Syst. Evol. Microbiol.">
        <title>The Global Catalogue of Microorganisms (GCM) 10K type strain sequencing project: providing services to taxonomists for standard genome sequencing and annotation.</title>
        <authorList>
            <consortium name="The Broad Institute Genomics Platform"/>
            <consortium name="The Broad Institute Genome Sequencing Center for Infectious Disease"/>
            <person name="Wu L."/>
            <person name="Ma J."/>
        </authorList>
    </citation>
    <scope>NUCLEOTIDE SEQUENCE [LARGE SCALE GENOMIC DNA]</scope>
    <source>
        <strain evidence="3">KCTC 52039</strain>
    </source>
</reference>
<dbReference type="CDD" id="cd04765">
    <property type="entry name" value="HTH_MlrA-like_sg2"/>
    <property type="match status" value="1"/>
</dbReference>
<gene>
    <name evidence="2" type="ORF">ACFOGH_04465</name>
</gene>
<protein>
    <submittedName>
        <fullName evidence="2">MerR family transcriptional regulator</fullName>
    </submittedName>
</protein>
<accession>A0ABV7IVB3</accession>
<dbReference type="Proteomes" id="UP001595547">
    <property type="component" value="Unassembled WGS sequence"/>
</dbReference>
<dbReference type="SUPFAM" id="SSF46955">
    <property type="entry name" value="Putative DNA-binding domain"/>
    <property type="match status" value="1"/>
</dbReference>
<evidence type="ECO:0000313" key="3">
    <source>
        <dbReference type="Proteomes" id="UP001595547"/>
    </source>
</evidence>
<dbReference type="PROSITE" id="PS50937">
    <property type="entry name" value="HTH_MERR_2"/>
    <property type="match status" value="1"/>
</dbReference>